<dbReference type="GO" id="GO:0046872">
    <property type="term" value="F:metal ion binding"/>
    <property type="evidence" value="ECO:0007669"/>
    <property type="project" value="UniProtKB-KW"/>
</dbReference>
<keyword evidence="5" id="KW-0408">Iron</keyword>
<evidence type="ECO:0000256" key="1">
    <source>
        <dbReference type="ARBA" id="ARBA00001927"/>
    </source>
</evidence>
<dbReference type="OrthoDB" id="3215002at2"/>
<protein>
    <submittedName>
        <fullName evidence="8">Putative ferredoxin</fullName>
    </submittedName>
</protein>
<dbReference type="Pfam" id="PF13459">
    <property type="entry name" value="Fer4_15"/>
    <property type="match status" value="1"/>
</dbReference>
<dbReference type="Gene3D" id="3.30.70.20">
    <property type="match status" value="1"/>
</dbReference>
<name>C7Q9V0_CATAD</name>
<dbReference type="STRING" id="479433.Caci_7444"/>
<evidence type="ECO:0000256" key="7">
    <source>
        <dbReference type="ARBA" id="ARBA00023291"/>
    </source>
</evidence>
<organism evidence="8 9">
    <name type="scientific">Catenulispora acidiphila (strain DSM 44928 / JCM 14897 / NBRC 102108 / NRRL B-24433 / ID139908)</name>
    <dbReference type="NCBI Taxonomy" id="479433"/>
    <lineage>
        <taxon>Bacteria</taxon>
        <taxon>Bacillati</taxon>
        <taxon>Actinomycetota</taxon>
        <taxon>Actinomycetes</taxon>
        <taxon>Catenulisporales</taxon>
        <taxon>Catenulisporaceae</taxon>
        <taxon>Catenulispora</taxon>
    </lineage>
</organism>
<dbReference type="Proteomes" id="UP000000851">
    <property type="component" value="Chromosome"/>
</dbReference>
<sequence>MKLLVDATLCEGYGVCQEQAPAQIDLDDFGYAAVTEAEVPADGEPAARAAVAACPNRALRLESRP</sequence>
<dbReference type="PANTHER" id="PTHR36923">
    <property type="entry name" value="FERREDOXIN"/>
    <property type="match status" value="1"/>
</dbReference>
<dbReference type="EMBL" id="CP001700">
    <property type="protein sequence ID" value="ACU76269.1"/>
    <property type="molecule type" value="Genomic_DNA"/>
</dbReference>
<accession>C7Q9V0</accession>
<reference evidence="8 9" key="1">
    <citation type="journal article" date="2009" name="Stand. Genomic Sci.">
        <title>Complete genome sequence of Catenulispora acidiphila type strain (ID 139908).</title>
        <authorList>
            <person name="Copeland A."/>
            <person name="Lapidus A."/>
            <person name="Glavina Del Rio T."/>
            <person name="Nolan M."/>
            <person name="Lucas S."/>
            <person name="Chen F."/>
            <person name="Tice H."/>
            <person name="Cheng J.F."/>
            <person name="Bruce D."/>
            <person name="Goodwin L."/>
            <person name="Pitluck S."/>
            <person name="Mikhailova N."/>
            <person name="Pati A."/>
            <person name="Ivanova N."/>
            <person name="Mavromatis K."/>
            <person name="Chen A."/>
            <person name="Palaniappan K."/>
            <person name="Chain P."/>
            <person name="Land M."/>
            <person name="Hauser L."/>
            <person name="Chang Y.J."/>
            <person name="Jeffries C.D."/>
            <person name="Chertkov O."/>
            <person name="Brettin T."/>
            <person name="Detter J.C."/>
            <person name="Han C."/>
            <person name="Ali Z."/>
            <person name="Tindall B.J."/>
            <person name="Goker M."/>
            <person name="Bristow J."/>
            <person name="Eisen J.A."/>
            <person name="Markowitz V."/>
            <person name="Hugenholtz P."/>
            <person name="Kyrpides N.C."/>
            <person name="Klenk H.P."/>
        </authorList>
    </citation>
    <scope>NUCLEOTIDE SEQUENCE [LARGE SCALE GENOMIC DNA]</scope>
    <source>
        <strain evidence="9">DSM 44928 / JCM 14897 / NBRC 102108 / NRRL B-24433 / ID139908</strain>
    </source>
</reference>
<dbReference type="InParanoid" id="C7Q9V0"/>
<dbReference type="eggNOG" id="COG1141">
    <property type="taxonomic scope" value="Bacteria"/>
</dbReference>
<dbReference type="HOGENOM" id="CLU_139698_6_2_11"/>
<keyword evidence="7" id="KW-0003">3Fe-4S</keyword>
<keyword evidence="4" id="KW-0249">Electron transport</keyword>
<dbReference type="SUPFAM" id="SSF54862">
    <property type="entry name" value="4Fe-4S ferredoxins"/>
    <property type="match status" value="1"/>
</dbReference>
<dbReference type="GO" id="GO:0051538">
    <property type="term" value="F:3 iron, 4 sulfur cluster binding"/>
    <property type="evidence" value="ECO:0007669"/>
    <property type="project" value="UniProtKB-KW"/>
</dbReference>
<dbReference type="KEGG" id="cai:Caci_7444"/>
<evidence type="ECO:0000256" key="5">
    <source>
        <dbReference type="ARBA" id="ARBA00023004"/>
    </source>
</evidence>
<comment type="cofactor">
    <cofactor evidence="1">
        <name>[3Fe-4S] cluster</name>
        <dbReference type="ChEBI" id="CHEBI:21137"/>
    </cofactor>
</comment>
<gene>
    <name evidence="8" type="ordered locus">Caci_7444</name>
</gene>
<evidence type="ECO:0000256" key="3">
    <source>
        <dbReference type="ARBA" id="ARBA00022723"/>
    </source>
</evidence>
<evidence type="ECO:0000313" key="9">
    <source>
        <dbReference type="Proteomes" id="UP000000851"/>
    </source>
</evidence>
<proteinExistence type="predicted"/>
<dbReference type="AlphaFoldDB" id="C7Q9V0"/>
<keyword evidence="6" id="KW-0411">Iron-sulfur</keyword>
<evidence type="ECO:0000256" key="2">
    <source>
        <dbReference type="ARBA" id="ARBA00022448"/>
    </source>
</evidence>
<keyword evidence="2" id="KW-0813">Transport</keyword>
<evidence type="ECO:0000256" key="6">
    <source>
        <dbReference type="ARBA" id="ARBA00023014"/>
    </source>
</evidence>
<dbReference type="PANTHER" id="PTHR36923:SF3">
    <property type="entry name" value="FERREDOXIN"/>
    <property type="match status" value="1"/>
</dbReference>
<dbReference type="InterPro" id="IPR051269">
    <property type="entry name" value="Fe-S_cluster_ET"/>
</dbReference>
<keyword evidence="9" id="KW-1185">Reference proteome</keyword>
<evidence type="ECO:0000256" key="4">
    <source>
        <dbReference type="ARBA" id="ARBA00022982"/>
    </source>
</evidence>
<evidence type="ECO:0000313" key="8">
    <source>
        <dbReference type="EMBL" id="ACU76269.1"/>
    </source>
</evidence>
<dbReference type="RefSeq" id="WP_015795994.1">
    <property type="nucleotide sequence ID" value="NC_013131.1"/>
</dbReference>
<keyword evidence="3" id="KW-0479">Metal-binding</keyword>